<protein>
    <recommendedName>
        <fullName evidence="1">HD-CE domain-containing protein</fullName>
    </recommendedName>
</protein>
<gene>
    <name evidence="2" type="ORF">H9X54_003435</name>
</gene>
<evidence type="ECO:0000313" key="2">
    <source>
        <dbReference type="EMBL" id="MBM6498353.1"/>
    </source>
</evidence>
<dbReference type="EMBL" id="JACSOD020000421">
    <property type="protein sequence ID" value="MBM6498353.1"/>
    <property type="molecule type" value="Genomic_DNA"/>
</dbReference>
<proteinExistence type="predicted"/>
<dbReference type="RefSeq" id="WP_187658487.1">
    <property type="nucleotide sequence ID" value="NZ_JACSOD020000421.1"/>
</dbReference>
<sequence length="370" mass="43153">MNLGHGTLEDWLKNPPVDKLKKGGDNYPFFSKYEGFKDYLNKNIHNETTKAAIIAEIIKTSDFDKITWLNDHGQEHIKTVIQRASLLVESKECDLNPREVFILLNAIQVHDVGNFYGRHNHEKKIIDAIKDGLSPAVFDRKEVKLIKDIAQVHGGSYIEKDGKKTKNTFKSITSPTSNSDSYVIRLHLLASILRFADELADDKNRADVKSLREKKMPKGSEIYHAYALCLEPAIINHEERRIELHYYINKEDLFNKFGKYDIDSDSIIERNVLEEIYDRTLKIHYERVYCSKFWKKNIDIESIWVKIEFYSDIYEEIHPEITYTLTDSEYPSKDGLTIFDLCKKELCYPDGELITTENVIKKIKEYEKSV</sequence>
<dbReference type="Gene3D" id="1.10.3210.10">
    <property type="entry name" value="Hypothetical protein af1432"/>
    <property type="match status" value="1"/>
</dbReference>
<evidence type="ECO:0000313" key="3">
    <source>
        <dbReference type="Proteomes" id="UP000759529"/>
    </source>
</evidence>
<dbReference type="Pfam" id="PF24391">
    <property type="entry name" value="HD-CE"/>
    <property type="match status" value="1"/>
</dbReference>
<evidence type="ECO:0000259" key="1">
    <source>
        <dbReference type="Pfam" id="PF24391"/>
    </source>
</evidence>
<organism evidence="2 3">
    <name type="scientific">Flavobacterium macrobrachii</name>
    <dbReference type="NCBI Taxonomy" id="591204"/>
    <lineage>
        <taxon>Bacteria</taxon>
        <taxon>Pseudomonadati</taxon>
        <taxon>Bacteroidota</taxon>
        <taxon>Flavobacteriia</taxon>
        <taxon>Flavobacteriales</taxon>
        <taxon>Flavobacteriaceae</taxon>
        <taxon>Flavobacterium</taxon>
    </lineage>
</organism>
<dbReference type="SUPFAM" id="SSF109604">
    <property type="entry name" value="HD-domain/PDEase-like"/>
    <property type="match status" value="1"/>
</dbReference>
<dbReference type="InterPro" id="IPR056471">
    <property type="entry name" value="HD-CE"/>
</dbReference>
<feature type="domain" description="HD-CE" evidence="1">
    <location>
        <begin position="70"/>
        <end position="247"/>
    </location>
</feature>
<keyword evidence="3" id="KW-1185">Reference proteome</keyword>
<reference evidence="2 3" key="1">
    <citation type="submission" date="2021-02" db="EMBL/GenBank/DDBJ databases">
        <authorList>
            <person name="Jung H.S."/>
            <person name="Chun B.H."/>
            <person name="Jeon C.O."/>
        </authorList>
    </citation>
    <scope>NUCLEOTIDE SEQUENCE [LARGE SCALE GENOMIC DNA]</scope>
    <source>
        <strain evidence="2 3">LMG 25203</strain>
    </source>
</reference>
<name>A0ABS2CTQ5_9FLAO</name>
<dbReference type="Proteomes" id="UP000759529">
    <property type="component" value="Unassembled WGS sequence"/>
</dbReference>
<accession>A0ABS2CTQ5</accession>
<comment type="caution">
    <text evidence="2">The sequence shown here is derived from an EMBL/GenBank/DDBJ whole genome shotgun (WGS) entry which is preliminary data.</text>
</comment>